<evidence type="ECO:0000256" key="4">
    <source>
        <dbReference type="ARBA" id="ARBA00022989"/>
    </source>
</evidence>
<keyword evidence="4 6" id="KW-1133">Transmembrane helix</keyword>
<feature type="transmembrane region" description="Helical" evidence="6">
    <location>
        <begin position="170"/>
        <end position="188"/>
    </location>
</feature>
<evidence type="ECO:0000256" key="1">
    <source>
        <dbReference type="ARBA" id="ARBA00004651"/>
    </source>
</evidence>
<keyword evidence="2" id="KW-1003">Cell membrane</keyword>
<evidence type="ECO:0008006" key="9">
    <source>
        <dbReference type="Google" id="ProtNLM"/>
    </source>
</evidence>
<keyword evidence="8" id="KW-1185">Reference proteome</keyword>
<dbReference type="AlphaFoldDB" id="A0A1I5FU61"/>
<accession>A0A1I5FU61</accession>
<evidence type="ECO:0000256" key="3">
    <source>
        <dbReference type="ARBA" id="ARBA00022692"/>
    </source>
</evidence>
<dbReference type="GO" id="GO:0005886">
    <property type="term" value="C:plasma membrane"/>
    <property type="evidence" value="ECO:0007669"/>
    <property type="project" value="UniProtKB-SubCell"/>
</dbReference>
<dbReference type="EMBL" id="FOVW01000005">
    <property type="protein sequence ID" value="SFO27305.1"/>
    <property type="molecule type" value="Genomic_DNA"/>
</dbReference>
<dbReference type="Pfam" id="PF03706">
    <property type="entry name" value="LPG_synthase_TM"/>
    <property type="match status" value="1"/>
</dbReference>
<evidence type="ECO:0000313" key="8">
    <source>
        <dbReference type="Proteomes" id="UP000199564"/>
    </source>
</evidence>
<feature type="transmembrane region" description="Helical" evidence="6">
    <location>
        <begin position="131"/>
        <end position="150"/>
    </location>
</feature>
<comment type="subcellular location">
    <subcellularLocation>
        <location evidence="1">Cell membrane</location>
        <topology evidence="1">Multi-pass membrane protein</topology>
    </subcellularLocation>
</comment>
<organism evidence="7 8">
    <name type="scientific">Algoriphagus ornithinivorans</name>
    <dbReference type="NCBI Taxonomy" id="226506"/>
    <lineage>
        <taxon>Bacteria</taxon>
        <taxon>Pseudomonadati</taxon>
        <taxon>Bacteroidota</taxon>
        <taxon>Cytophagia</taxon>
        <taxon>Cytophagales</taxon>
        <taxon>Cyclobacteriaceae</taxon>
        <taxon>Algoriphagus</taxon>
    </lineage>
</organism>
<evidence type="ECO:0000256" key="6">
    <source>
        <dbReference type="SAM" id="Phobius"/>
    </source>
</evidence>
<sequence>MLHPRIKQTIQILISLAIAVWIFWFLYKDIEFNSLVEQIFSSNWAWIGLSLAIALGGYALRGWRWTLLIQENEGKKVTLSDAYHAVMVGYLANMIVPRAGEVARCGVLSRTNGISIGHLLGTVILERSIDLLFLIATILLAFLVENELFLNLAGQLVDLDNLGTKLLQNLPLVMGGILVFCLVIYFILRRFRDNGFIQKVQHFLRELYSGIKGISTLKNPMGFWLSSVVIWLIYFLTMCTVALGIQSTANLSSGEVLLVMVMGSIGMVAPVQGGIGTFHALVAFILIQLGISEVDGKIFAAIIHGTQVILVLVAGLISWVIMIQKPAWIKPDKS</sequence>
<dbReference type="Proteomes" id="UP000199564">
    <property type="component" value="Unassembled WGS sequence"/>
</dbReference>
<dbReference type="PANTHER" id="PTHR39087:SF2">
    <property type="entry name" value="UPF0104 MEMBRANE PROTEIN MJ1595"/>
    <property type="match status" value="1"/>
</dbReference>
<dbReference type="InterPro" id="IPR022791">
    <property type="entry name" value="L-PG_synthase/AglD"/>
</dbReference>
<feature type="transmembrane region" description="Helical" evidence="6">
    <location>
        <begin position="257"/>
        <end position="286"/>
    </location>
</feature>
<keyword evidence="5 6" id="KW-0472">Membrane</keyword>
<evidence type="ECO:0000313" key="7">
    <source>
        <dbReference type="EMBL" id="SFO27305.1"/>
    </source>
</evidence>
<reference evidence="8" key="1">
    <citation type="submission" date="2016-10" db="EMBL/GenBank/DDBJ databases">
        <authorList>
            <person name="Varghese N."/>
            <person name="Submissions S."/>
        </authorList>
    </citation>
    <scope>NUCLEOTIDE SEQUENCE [LARGE SCALE GENOMIC DNA]</scope>
    <source>
        <strain evidence="8">DSM 15282</strain>
    </source>
</reference>
<dbReference type="NCBIfam" id="TIGR00374">
    <property type="entry name" value="flippase-like domain"/>
    <property type="match status" value="1"/>
</dbReference>
<dbReference type="STRING" id="226506.SAMN04488519_10557"/>
<evidence type="ECO:0000256" key="5">
    <source>
        <dbReference type="ARBA" id="ARBA00023136"/>
    </source>
</evidence>
<feature type="transmembrane region" description="Helical" evidence="6">
    <location>
        <begin position="222"/>
        <end position="245"/>
    </location>
</feature>
<feature type="transmembrane region" description="Helical" evidence="6">
    <location>
        <begin position="9"/>
        <end position="27"/>
    </location>
</feature>
<keyword evidence="3 6" id="KW-0812">Transmembrane</keyword>
<name>A0A1I5FU61_9BACT</name>
<proteinExistence type="predicted"/>
<feature type="transmembrane region" description="Helical" evidence="6">
    <location>
        <begin position="39"/>
        <end position="60"/>
    </location>
</feature>
<evidence type="ECO:0000256" key="2">
    <source>
        <dbReference type="ARBA" id="ARBA00022475"/>
    </source>
</evidence>
<dbReference type="PANTHER" id="PTHR39087">
    <property type="entry name" value="UPF0104 MEMBRANE PROTEIN MJ1595"/>
    <property type="match status" value="1"/>
</dbReference>
<gene>
    <name evidence="7" type="ORF">SAMN04488519_10557</name>
</gene>
<protein>
    <recommendedName>
        <fullName evidence="9">Lysylphosphatidylglycerol synthase TM region</fullName>
    </recommendedName>
</protein>
<dbReference type="RefSeq" id="WP_091653207.1">
    <property type="nucleotide sequence ID" value="NZ_FOVW01000005.1"/>
</dbReference>
<feature type="transmembrane region" description="Helical" evidence="6">
    <location>
        <begin position="298"/>
        <end position="322"/>
    </location>
</feature>